<proteinExistence type="predicted"/>
<evidence type="ECO:0000313" key="2">
    <source>
        <dbReference type="Proteomes" id="UP000281406"/>
    </source>
</evidence>
<accession>A0A3N0Y031</accession>
<evidence type="ECO:0000313" key="1">
    <source>
        <dbReference type="EMBL" id="ROK54651.1"/>
    </source>
</evidence>
<gene>
    <name evidence="1" type="ORF">DPX16_21290</name>
</gene>
<organism evidence="1 2">
    <name type="scientific">Anabarilius grahami</name>
    <name type="common">Kanglang fish</name>
    <name type="synonym">Barilius grahami</name>
    <dbReference type="NCBI Taxonomy" id="495550"/>
    <lineage>
        <taxon>Eukaryota</taxon>
        <taxon>Metazoa</taxon>
        <taxon>Chordata</taxon>
        <taxon>Craniata</taxon>
        <taxon>Vertebrata</taxon>
        <taxon>Euteleostomi</taxon>
        <taxon>Actinopterygii</taxon>
        <taxon>Neopterygii</taxon>
        <taxon>Teleostei</taxon>
        <taxon>Ostariophysi</taxon>
        <taxon>Cypriniformes</taxon>
        <taxon>Xenocyprididae</taxon>
        <taxon>Xenocypridinae</taxon>
        <taxon>Xenocypridinae incertae sedis</taxon>
        <taxon>Anabarilius</taxon>
    </lineage>
</organism>
<keyword evidence="2" id="KW-1185">Reference proteome</keyword>
<protein>
    <submittedName>
        <fullName evidence="1">Uncharacterized protein</fullName>
    </submittedName>
</protein>
<sequence>MDSADELELRRAIAQQGILLARQQEELSASHRAMTEMSRQLAENQLTTNDSADELVLRRAIAQQGILLGRQQELSAHHAMTEMSRQLAEVTRRFELLQPHPPVVPTTPGFIPNKLIIFVHRNLSPPFIHLTTHTPAGTKRELSRMLSLS</sequence>
<dbReference type="OrthoDB" id="8962487at2759"/>
<dbReference type="Proteomes" id="UP000281406">
    <property type="component" value="Unassembled WGS sequence"/>
</dbReference>
<comment type="caution">
    <text evidence="1">The sequence shown here is derived from an EMBL/GenBank/DDBJ whole genome shotgun (WGS) entry which is preliminary data.</text>
</comment>
<dbReference type="EMBL" id="RJVU01056427">
    <property type="protein sequence ID" value="ROK54651.1"/>
    <property type="molecule type" value="Genomic_DNA"/>
</dbReference>
<dbReference type="AlphaFoldDB" id="A0A3N0Y031"/>
<name>A0A3N0Y031_ANAGA</name>
<reference evidence="1 2" key="1">
    <citation type="submission" date="2018-10" db="EMBL/GenBank/DDBJ databases">
        <title>Genome assembly for a Yunnan-Guizhou Plateau 3E fish, Anabarilius grahami (Regan), and its evolutionary and genetic applications.</title>
        <authorList>
            <person name="Jiang W."/>
        </authorList>
    </citation>
    <scope>NUCLEOTIDE SEQUENCE [LARGE SCALE GENOMIC DNA]</scope>
    <source>
        <strain evidence="1">AG-KIZ</strain>
        <tissue evidence="1">Muscle</tissue>
    </source>
</reference>